<comment type="caution">
    <text evidence="2">The sequence shown here is derived from an EMBL/GenBank/DDBJ whole genome shotgun (WGS) entry which is preliminary data.</text>
</comment>
<evidence type="ECO:0000313" key="2">
    <source>
        <dbReference type="EMBL" id="GAA0682442.1"/>
    </source>
</evidence>
<organism evidence="2 3">
    <name type="scientific">Marinobacterium maritimum</name>
    <dbReference type="NCBI Taxonomy" id="500162"/>
    <lineage>
        <taxon>Bacteria</taxon>
        <taxon>Pseudomonadati</taxon>
        <taxon>Pseudomonadota</taxon>
        <taxon>Gammaproteobacteria</taxon>
        <taxon>Oceanospirillales</taxon>
        <taxon>Oceanospirillaceae</taxon>
        <taxon>Marinobacterium</taxon>
    </lineage>
</organism>
<accession>A0ABN1I1Z9</accession>
<keyword evidence="1" id="KW-1133">Transmembrane helix</keyword>
<dbReference type="Proteomes" id="UP001499915">
    <property type="component" value="Unassembled WGS sequence"/>
</dbReference>
<feature type="transmembrane region" description="Helical" evidence="1">
    <location>
        <begin position="66"/>
        <end position="87"/>
    </location>
</feature>
<evidence type="ECO:0000256" key="1">
    <source>
        <dbReference type="SAM" id="Phobius"/>
    </source>
</evidence>
<proteinExistence type="predicted"/>
<keyword evidence="1" id="KW-0472">Membrane</keyword>
<name>A0ABN1I1Z9_9GAMM</name>
<keyword evidence="1" id="KW-0812">Transmembrane</keyword>
<keyword evidence="3" id="KW-1185">Reference proteome</keyword>
<sequence length="468" mass="52433">MLEADWPVNQDWQKGQSRPEHVNLRFYSALAALLIYLGVVVALILVNQNEVESSLYRLWASEFSRFDPLLMLPAMLLLGLLGLPGVAREFARWRRQRGLVLTLDPVPAAPDGELGGSLIIPLHLPANAPVRVTLNCMRRVITKGKNASVRDELLWQAPAVTRSLRSIKGTRVEFCVRLSPEQPATSFTEGKRKVWWAIRVEEAESGFDAVFPVPVSQNARQQRSNYHFSEQERQQAQEAASEPVRSWEQVPESAEGISIDFPAGRSGKAAWILMLVGLVFTGVAVFMGYNVVDELSSERISYFALMVQGMILLGFGLFSPGLLLVGIYMRCNRLRLLANARELVTTRRFMGLSKQRSISVEQIAGMAERIVGRVGQGVDSELEYAIDAYLKDGMRVRLGDGIQGQTEAEQLLEQLSQVTGITHRPNPDEYRLQRRTPPGWVRWLPLVFRLIGTLVFGLTIAAFVLDFM</sequence>
<dbReference type="RefSeq" id="WP_343801519.1">
    <property type="nucleotide sequence ID" value="NZ_BAAAET010000001.1"/>
</dbReference>
<evidence type="ECO:0000313" key="3">
    <source>
        <dbReference type="Proteomes" id="UP001499915"/>
    </source>
</evidence>
<dbReference type="EMBL" id="BAAAET010000001">
    <property type="protein sequence ID" value="GAA0682442.1"/>
    <property type="molecule type" value="Genomic_DNA"/>
</dbReference>
<protein>
    <recommendedName>
        <fullName evidence="4">RING-type E3 ubiquitin transferase</fullName>
    </recommendedName>
</protein>
<evidence type="ECO:0008006" key="4">
    <source>
        <dbReference type="Google" id="ProtNLM"/>
    </source>
</evidence>
<reference evidence="2 3" key="1">
    <citation type="journal article" date="2019" name="Int. J. Syst. Evol. Microbiol.">
        <title>The Global Catalogue of Microorganisms (GCM) 10K type strain sequencing project: providing services to taxonomists for standard genome sequencing and annotation.</title>
        <authorList>
            <consortium name="The Broad Institute Genomics Platform"/>
            <consortium name="The Broad Institute Genome Sequencing Center for Infectious Disease"/>
            <person name="Wu L."/>
            <person name="Ma J."/>
        </authorList>
    </citation>
    <scope>NUCLEOTIDE SEQUENCE [LARGE SCALE GENOMIC DNA]</scope>
    <source>
        <strain evidence="2 3">JCM 15134</strain>
    </source>
</reference>
<feature type="transmembrane region" description="Helical" evidence="1">
    <location>
        <begin position="24"/>
        <end position="46"/>
    </location>
</feature>
<feature type="transmembrane region" description="Helical" evidence="1">
    <location>
        <begin position="443"/>
        <end position="465"/>
    </location>
</feature>
<gene>
    <name evidence="2" type="ORF">GCM10009104_04130</name>
</gene>
<feature type="transmembrane region" description="Helical" evidence="1">
    <location>
        <begin position="301"/>
        <end position="328"/>
    </location>
</feature>
<feature type="transmembrane region" description="Helical" evidence="1">
    <location>
        <begin position="269"/>
        <end position="289"/>
    </location>
</feature>